<keyword evidence="5" id="KW-1185">Reference proteome</keyword>
<feature type="transmembrane region" description="Helical" evidence="2">
    <location>
        <begin position="387"/>
        <end position="404"/>
    </location>
</feature>
<feature type="domain" description="LCCL" evidence="3">
    <location>
        <begin position="164"/>
        <end position="274"/>
    </location>
</feature>
<dbReference type="Pfam" id="PF03815">
    <property type="entry name" value="LCCL"/>
    <property type="match status" value="1"/>
</dbReference>
<accession>A0A9P9BS87</accession>
<evidence type="ECO:0000313" key="4">
    <source>
        <dbReference type="EMBL" id="KAH7033595.1"/>
    </source>
</evidence>
<reference evidence="4" key="1">
    <citation type="journal article" date="2021" name="Nat. Commun.">
        <title>Genetic determinants of endophytism in the Arabidopsis root mycobiome.</title>
        <authorList>
            <person name="Mesny F."/>
            <person name="Miyauchi S."/>
            <person name="Thiergart T."/>
            <person name="Pickel B."/>
            <person name="Atanasova L."/>
            <person name="Karlsson M."/>
            <person name="Huettel B."/>
            <person name="Barry K.W."/>
            <person name="Haridas S."/>
            <person name="Chen C."/>
            <person name="Bauer D."/>
            <person name="Andreopoulos W."/>
            <person name="Pangilinan J."/>
            <person name="LaButti K."/>
            <person name="Riley R."/>
            <person name="Lipzen A."/>
            <person name="Clum A."/>
            <person name="Drula E."/>
            <person name="Henrissat B."/>
            <person name="Kohler A."/>
            <person name="Grigoriev I.V."/>
            <person name="Martin F.M."/>
            <person name="Hacquard S."/>
        </authorList>
    </citation>
    <scope>NUCLEOTIDE SEQUENCE</scope>
    <source>
        <strain evidence="4">MPI-CAGE-CH-0230</strain>
    </source>
</reference>
<dbReference type="PANTHER" id="PTHR31331:SF8">
    <property type="entry name" value="LCCL DOMAIN PROTEIN (AFU_ORTHOLOGUE AFUA_5G02970)"/>
    <property type="match status" value="1"/>
</dbReference>
<dbReference type="GeneID" id="70183298"/>
<gene>
    <name evidence="4" type="ORF">B0I36DRAFT_321735</name>
</gene>
<dbReference type="OrthoDB" id="441660at2759"/>
<dbReference type="SUPFAM" id="SSF69848">
    <property type="entry name" value="LCCL domain"/>
    <property type="match status" value="1"/>
</dbReference>
<dbReference type="AlphaFoldDB" id="A0A9P9BS87"/>
<comment type="caution">
    <text evidence="4">The sequence shown here is derived from an EMBL/GenBank/DDBJ whole genome shotgun (WGS) entry which is preliminary data.</text>
</comment>
<keyword evidence="2" id="KW-0472">Membrane</keyword>
<protein>
    <submittedName>
        <fullName evidence="4">LCCL domain-containing protein</fullName>
    </submittedName>
</protein>
<feature type="transmembrane region" description="Helical" evidence="2">
    <location>
        <begin position="299"/>
        <end position="332"/>
    </location>
</feature>
<dbReference type="InterPro" id="IPR036609">
    <property type="entry name" value="LCCL_sf"/>
</dbReference>
<evidence type="ECO:0000256" key="2">
    <source>
        <dbReference type="SAM" id="Phobius"/>
    </source>
</evidence>
<sequence length="669" mass="73783">MSQPKATATREEIRVLPPIPDNSSSSPLNPPDVDSFRTTNADDTDDSDRLPRYAQAQDEASTGSRWRWVPQPVRTVGTKTAAWIRGPAEPKDWKITPLLPAVQHAPIKLLDRFLPRYKHRVWLFMAFCAAWILTFSLVLWSGQQVAEIPYWGEPQDISCGTIYWSRNNACGLDGMDCRPFNSSGFPFRCPANCASYQTLNPRAVGAQEVVYAPFIVGGPSAATDNVPVYRGDSYICGAAIHAGVINNAQGGCGVVSKIGAGSNFPASVANGIASFGFDSYFPMTYVFTPVECSSYDPRWAVLAVSVVFTTVLGLFTTSSAAFFFVSFIVAFWQVGLASDPPSTSSTVANFTDILGKFLPSMFMAWVFYDKMGVRRTLRGLTAQVEKVVLWLGGLWVGALTNYTFDFIPIQRLTGHDLQQQPGAKAALAIIVIVLFCIIVSQIWFFRQEGRLLKYLQLYGLFILSIVVCLVLPNLNLRIHHYILALLLLPGTSMQTRPSLLYQGILLGLFINGIARWGFDPFLQTSYALQGDAQLGSALPVLLPPSINATLGRIEFTWDAPPDPSIDGISILVNDVERFRGYFDDPANSWFVWTRDAEITGNGSTSIASTGGHKGFNEYFRFGWMQGTSEYDYTKAGTWDAEMKWIPMESGPSKIKPRGLGPDGTRMLGR</sequence>
<feature type="transmembrane region" description="Helical" evidence="2">
    <location>
        <begin position="499"/>
        <end position="518"/>
    </location>
</feature>
<feature type="region of interest" description="Disordered" evidence="1">
    <location>
        <begin position="1"/>
        <end position="65"/>
    </location>
</feature>
<dbReference type="Proteomes" id="UP000756346">
    <property type="component" value="Unassembled WGS sequence"/>
</dbReference>
<evidence type="ECO:0000259" key="3">
    <source>
        <dbReference type="PROSITE" id="PS50820"/>
    </source>
</evidence>
<keyword evidence="2" id="KW-1133">Transmembrane helix</keyword>
<dbReference type="PROSITE" id="PS50820">
    <property type="entry name" value="LCCL"/>
    <property type="match status" value="1"/>
</dbReference>
<organism evidence="4 5">
    <name type="scientific">Microdochium trichocladiopsis</name>
    <dbReference type="NCBI Taxonomy" id="1682393"/>
    <lineage>
        <taxon>Eukaryota</taxon>
        <taxon>Fungi</taxon>
        <taxon>Dikarya</taxon>
        <taxon>Ascomycota</taxon>
        <taxon>Pezizomycotina</taxon>
        <taxon>Sordariomycetes</taxon>
        <taxon>Xylariomycetidae</taxon>
        <taxon>Xylariales</taxon>
        <taxon>Microdochiaceae</taxon>
        <taxon>Microdochium</taxon>
    </lineage>
</organism>
<dbReference type="SMART" id="SM00603">
    <property type="entry name" value="LCCL"/>
    <property type="match status" value="1"/>
</dbReference>
<evidence type="ECO:0000313" key="5">
    <source>
        <dbReference type="Proteomes" id="UP000756346"/>
    </source>
</evidence>
<name>A0A9P9BS87_9PEZI</name>
<dbReference type="PANTHER" id="PTHR31331">
    <property type="entry name" value="LCCL DOMAIN PROTEIN (AFU_ORTHOLOGUE AFUA_5G08630)"/>
    <property type="match status" value="1"/>
</dbReference>
<dbReference type="InterPro" id="IPR051957">
    <property type="entry name" value="CRISP-LCCL_domain"/>
</dbReference>
<dbReference type="EMBL" id="JAGTJQ010000004">
    <property type="protein sequence ID" value="KAH7033595.1"/>
    <property type="molecule type" value="Genomic_DNA"/>
</dbReference>
<feature type="transmembrane region" description="Helical" evidence="2">
    <location>
        <begin position="121"/>
        <end position="140"/>
    </location>
</feature>
<feature type="transmembrane region" description="Helical" evidence="2">
    <location>
        <begin position="425"/>
        <end position="445"/>
    </location>
</feature>
<proteinExistence type="predicted"/>
<dbReference type="Gene3D" id="2.170.130.20">
    <property type="entry name" value="LCCL-like domain"/>
    <property type="match status" value="1"/>
</dbReference>
<keyword evidence="2" id="KW-0812">Transmembrane</keyword>
<feature type="transmembrane region" description="Helical" evidence="2">
    <location>
        <begin position="457"/>
        <end position="478"/>
    </location>
</feature>
<feature type="transmembrane region" description="Helical" evidence="2">
    <location>
        <begin position="344"/>
        <end position="367"/>
    </location>
</feature>
<dbReference type="RefSeq" id="XP_046014427.1">
    <property type="nucleotide sequence ID" value="XM_046153752.1"/>
</dbReference>
<evidence type="ECO:0000256" key="1">
    <source>
        <dbReference type="SAM" id="MobiDB-lite"/>
    </source>
</evidence>
<dbReference type="InterPro" id="IPR004043">
    <property type="entry name" value="LCCL"/>
</dbReference>